<dbReference type="EMBL" id="BGZK01000260">
    <property type="protein sequence ID" value="GBP32476.1"/>
    <property type="molecule type" value="Genomic_DNA"/>
</dbReference>
<proteinExistence type="predicted"/>
<gene>
    <name evidence="1" type="ORF">EVAR_24640_1</name>
</gene>
<protein>
    <submittedName>
        <fullName evidence="1">Uncharacterized protein</fullName>
    </submittedName>
</protein>
<dbReference type="Proteomes" id="UP000299102">
    <property type="component" value="Unassembled WGS sequence"/>
</dbReference>
<evidence type="ECO:0000313" key="2">
    <source>
        <dbReference type="Proteomes" id="UP000299102"/>
    </source>
</evidence>
<name>A0A4C1V2C9_EUMVA</name>
<keyword evidence="2" id="KW-1185">Reference proteome</keyword>
<accession>A0A4C1V2C9</accession>
<sequence>MIGQRGFSTCILSTGFTYTCCSTTATDARKWLQINSGASVCTHELHILHKKGRDHALCIFSALAFVAGDPEDSQSTSSIVTASSGSMMKWWVAAPSGPEKLDDEERRRSGKTTTITHFLTLAFVRGSSALLFLRVRVRDGGLMLHNARTSSRRGYDPDGPVVMAPFQGSKLEAFSRQPKIRRSCQWVHRHRLRPSRLSLGVMVKWWVTAPSGPEKLDDGES</sequence>
<comment type="caution">
    <text evidence="1">The sequence shown here is derived from an EMBL/GenBank/DDBJ whole genome shotgun (WGS) entry which is preliminary data.</text>
</comment>
<dbReference type="AlphaFoldDB" id="A0A4C1V2C9"/>
<reference evidence="1 2" key="1">
    <citation type="journal article" date="2019" name="Commun. Biol.">
        <title>The bagworm genome reveals a unique fibroin gene that provides high tensile strength.</title>
        <authorList>
            <person name="Kono N."/>
            <person name="Nakamura H."/>
            <person name="Ohtoshi R."/>
            <person name="Tomita M."/>
            <person name="Numata K."/>
            <person name="Arakawa K."/>
        </authorList>
    </citation>
    <scope>NUCLEOTIDE SEQUENCE [LARGE SCALE GENOMIC DNA]</scope>
</reference>
<evidence type="ECO:0000313" key="1">
    <source>
        <dbReference type="EMBL" id="GBP32476.1"/>
    </source>
</evidence>
<organism evidence="1 2">
    <name type="scientific">Eumeta variegata</name>
    <name type="common">Bagworm moth</name>
    <name type="synonym">Eumeta japonica</name>
    <dbReference type="NCBI Taxonomy" id="151549"/>
    <lineage>
        <taxon>Eukaryota</taxon>
        <taxon>Metazoa</taxon>
        <taxon>Ecdysozoa</taxon>
        <taxon>Arthropoda</taxon>
        <taxon>Hexapoda</taxon>
        <taxon>Insecta</taxon>
        <taxon>Pterygota</taxon>
        <taxon>Neoptera</taxon>
        <taxon>Endopterygota</taxon>
        <taxon>Lepidoptera</taxon>
        <taxon>Glossata</taxon>
        <taxon>Ditrysia</taxon>
        <taxon>Tineoidea</taxon>
        <taxon>Psychidae</taxon>
        <taxon>Oiketicinae</taxon>
        <taxon>Eumeta</taxon>
    </lineage>
</organism>